<dbReference type="EMBL" id="MLAK01001045">
    <property type="protein sequence ID" value="OHS98631.1"/>
    <property type="molecule type" value="Genomic_DNA"/>
</dbReference>
<dbReference type="GeneID" id="94844676"/>
<feature type="transmembrane region" description="Helical" evidence="1">
    <location>
        <begin position="41"/>
        <end position="61"/>
    </location>
</feature>
<evidence type="ECO:0000313" key="2">
    <source>
        <dbReference type="EMBL" id="OHS98631.1"/>
    </source>
</evidence>
<sequence length="93" mass="11459">MIFQLIAISMMNFQRAVHQLDFDFCVLPSQFFLSVSENRQFFFGFLSWFYSGDSIFFYFLYFRSYLQHTCFHYSELLICSYFYGWKKILLFSF</sequence>
<dbReference type="VEuPathDB" id="TrichDB:TRFO_34966"/>
<dbReference type="AlphaFoldDB" id="A0A1J4JJV1"/>
<proteinExistence type="predicted"/>
<name>A0A1J4JJV1_9EUKA</name>
<keyword evidence="1" id="KW-0812">Transmembrane</keyword>
<organism evidence="2 3">
    <name type="scientific">Tritrichomonas foetus</name>
    <dbReference type="NCBI Taxonomy" id="1144522"/>
    <lineage>
        <taxon>Eukaryota</taxon>
        <taxon>Metamonada</taxon>
        <taxon>Parabasalia</taxon>
        <taxon>Tritrichomonadida</taxon>
        <taxon>Tritrichomonadidae</taxon>
        <taxon>Tritrichomonas</taxon>
    </lineage>
</organism>
<reference evidence="2" key="1">
    <citation type="submission" date="2016-10" db="EMBL/GenBank/DDBJ databases">
        <authorList>
            <person name="Benchimol M."/>
            <person name="Almeida L.G."/>
            <person name="Vasconcelos A.T."/>
            <person name="Perreira-Neves A."/>
            <person name="Rosa I.A."/>
            <person name="Tasca T."/>
            <person name="Bogo M.R."/>
            <person name="de Souza W."/>
        </authorList>
    </citation>
    <scope>NUCLEOTIDE SEQUENCE [LARGE SCALE GENOMIC DNA]</scope>
    <source>
        <strain evidence="2">K</strain>
    </source>
</reference>
<evidence type="ECO:0000313" key="3">
    <source>
        <dbReference type="Proteomes" id="UP000179807"/>
    </source>
</evidence>
<dbReference type="Proteomes" id="UP000179807">
    <property type="component" value="Unassembled WGS sequence"/>
</dbReference>
<gene>
    <name evidence="2" type="ORF">TRFO_34966</name>
</gene>
<protein>
    <submittedName>
        <fullName evidence="2">Uncharacterized protein</fullName>
    </submittedName>
</protein>
<dbReference type="RefSeq" id="XP_068351768.1">
    <property type="nucleotide sequence ID" value="XM_068509972.1"/>
</dbReference>
<keyword evidence="1" id="KW-0472">Membrane</keyword>
<evidence type="ECO:0000256" key="1">
    <source>
        <dbReference type="SAM" id="Phobius"/>
    </source>
</evidence>
<accession>A0A1J4JJV1</accession>
<keyword evidence="3" id="KW-1185">Reference proteome</keyword>
<keyword evidence="1" id="KW-1133">Transmembrane helix</keyword>
<comment type="caution">
    <text evidence="2">The sequence shown here is derived from an EMBL/GenBank/DDBJ whole genome shotgun (WGS) entry which is preliminary data.</text>
</comment>